<dbReference type="EMBL" id="CP001738">
    <property type="protein sequence ID" value="ACY96381.1"/>
    <property type="molecule type" value="Genomic_DNA"/>
</dbReference>
<sequence length="159" mass="16664">MLGRVKVKSLLALSGAAVGTVAATVGIVAVLLDGGEGTGDRGTVRPEASATGPVGEIAAVLRKHGATECKDERNRVECRYRDRYVAAQILDPKLGLTLRSVLAVWKTGAAQAATGDRAPFAILVGDGWLVTGPDAFVEAVRPELSGRIIYCDRPYSTCK</sequence>
<dbReference type="Proteomes" id="UP000001918">
    <property type="component" value="Chromosome"/>
</dbReference>
<dbReference type="HOGENOM" id="CLU_1659888_0_0_11"/>
<name>D1A5M1_THECD</name>
<protein>
    <submittedName>
        <fullName evidence="1">Uncharacterized protein</fullName>
    </submittedName>
</protein>
<evidence type="ECO:0000313" key="1">
    <source>
        <dbReference type="EMBL" id="ACY96381.1"/>
    </source>
</evidence>
<dbReference type="KEGG" id="tcu:Tcur_0790"/>
<organism evidence="1 2">
    <name type="scientific">Thermomonospora curvata (strain ATCC 19995 / DSM 43183 / JCM 3096 / KCTC 9072 / NBRC 15933 / NCIMB 10081 / Henssen B9)</name>
    <dbReference type="NCBI Taxonomy" id="471852"/>
    <lineage>
        <taxon>Bacteria</taxon>
        <taxon>Bacillati</taxon>
        <taxon>Actinomycetota</taxon>
        <taxon>Actinomycetes</taxon>
        <taxon>Streptosporangiales</taxon>
        <taxon>Thermomonosporaceae</taxon>
        <taxon>Thermomonospora</taxon>
    </lineage>
</organism>
<reference evidence="1 2" key="1">
    <citation type="journal article" date="2011" name="Stand. Genomic Sci.">
        <title>Complete genome sequence of Thermomonospora curvata type strain (B9).</title>
        <authorList>
            <person name="Chertkov O."/>
            <person name="Sikorski J."/>
            <person name="Nolan M."/>
            <person name="Lapidus A."/>
            <person name="Lucas S."/>
            <person name="Del Rio T.G."/>
            <person name="Tice H."/>
            <person name="Cheng J.F."/>
            <person name="Goodwin L."/>
            <person name="Pitluck S."/>
            <person name="Liolios K."/>
            <person name="Ivanova N."/>
            <person name="Mavromatis K."/>
            <person name="Mikhailova N."/>
            <person name="Ovchinnikova G."/>
            <person name="Pati A."/>
            <person name="Chen A."/>
            <person name="Palaniappan K."/>
            <person name="Djao O.D."/>
            <person name="Land M."/>
            <person name="Hauser L."/>
            <person name="Chang Y.J."/>
            <person name="Jeffries C.D."/>
            <person name="Brettin T."/>
            <person name="Han C."/>
            <person name="Detter J.C."/>
            <person name="Rohde M."/>
            <person name="Goker M."/>
            <person name="Woyke T."/>
            <person name="Bristow J."/>
            <person name="Eisen J.A."/>
            <person name="Markowitz V."/>
            <person name="Hugenholtz P."/>
            <person name="Klenk H.P."/>
            <person name="Kyrpides N.C."/>
        </authorList>
    </citation>
    <scope>NUCLEOTIDE SEQUENCE [LARGE SCALE GENOMIC DNA]</scope>
    <source>
        <strain evidence="2">ATCC 19995 / DSM 43183 / JCM 3096 / KCTC 9072 / NBRC 15933 / NCIMB 10081 / Henssen B9</strain>
    </source>
</reference>
<evidence type="ECO:0000313" key="2">
    <source>
        <dbReference type="Proteomes" id="UP000001918"/>
    </source>
</evidence>
<keyword evidence="2" id="KW-1185">Reference proteome</keyword>
<proteinExistence type="predicted"/>
<gene>
    <name evidence="1" type="ordered locus">Tcur_0790</name>
</gene>
<dbReference type="AlphaFoldDB" id="D1A5M1"/>
<accession>D1A5M1</accession>